<dbReference type="EMBL" id="QRVL01000001">
    <property type="protein sequence ID" value="RGS41933.1"/>
    <property type="molecule type" value="Genomic_DNA"/>
</dbReference>
<evidence type="ECO:0000313" key="1">
    <source>
        <dbReference type="EMBL" id="RGS41933.1"/>
    </source>
</evidence>
<evidence type="ECO:0000313" key="2">
    <source>
        <dbReference type="Proteomes" id="UP000266172"/>
    </source>
</evidence>
<gene>
    <name evidence="1" type="ORF">DWX93_00915</name>
</gene>
<sequence length="62" mass="7689">MAYERKTIDSWELQLNYGYGWEYTLTEFTREEARARLKEYRENQPQYPARLVKKRVRKEEVA</sequence>
<dbReference type="Proteomes" id="UP000266172">
    <property type="component" value="Unassembled WGS sequence"/>
</dbReference>
<name>A0A395V965_9FIRM</name>
<dbReference type="AlphaFoldDB" id="A0A395V965"/>
<reference evidence="1 2" key="1">
    <citation type="submission" date="2018-08" db="EMBL/GenBank/DDBJ databases">
        <title>A genome reference for cultivated species of the human gut microbiota.</title>
        <authorList>
            <person name="Zou Y."/>
            <person name="Xue W."/>
            <person name="Luo G."/>
        </authorList>
    </citation>
    <scope>NUCLEOTIDE SEQUENCE [LARGE SCALE GENOMIC DNA]</scope>
    <source>
        <strain evidence="1 2">AF22-12AC</strain>
    </source>
</reference>
<comment type="caution">
    <text evidence="1">The sequence shown here is derived from an EMBL/GenBank/DDBJ whole genome shotgun (WGS) entry which is preliminary data.</text>
</comment>
<proteinExistence type="predicted"/>
<accession>A0A395V965</accession>
<dbReference type="RefSeq" id="WP_118096231.1">
    <property type="nucleotide sequence ID" value="NZ_QRVL01000001.1"/>
</dbReference>
<protein>
    <submittedName>
        <fullName evidence="1">Uncharacterized protein</fullName>
    </submittedName>
</protein>
<organism evidence="1 2">
    <name type="scientific">Roseburia hominis</name>
    <dbReference type="NCBI Taxonomy" id="301301"/>
    <lineage>
        <taxon>Bacteria</taxon>
        <taxon>Bacillati</taxon>
        <taxon>Bacillota</taxon>
        <taxon>Clostridia</taxon>
        <taxon>Lachnospirales</taxon>
        <taxon>Lachnospiraceae</taxon>
        <taxon>Roseburia</taxon>
    </lineage>
</organism>